<dbReference type="InterPro" id="IPR012259">
    <property type="entry name" value="DHFR"/>
</dbReference>
<keyword evidence="11" id="KW-1185">Reference proteome</keyword>
<proteinExistence type="inferred from homology"/>
<keyword evidence="6 7" id="KW-0560">Oxidoreductase</keyword>
<dbReference type="SUPFAM" id="SSF53597">
    <property type="entry name" value="Dihydrofolate reductase-like"/>
    <property type="match status" value="1"/>
</dbReference>
<evidence type="ECO:0000259" key="9">
    <source>
        <dbReference type="PROSITE" id="PS51330"/>
    </source>
</evidence>
<dbReference type="InterPro" id="IPR001796">
    <property type="entry name" value="DHFR_dom"/>
</dbReference>
<dbReference type="Pfam" id="PF00186">
    <property type="entry name" value="DHFR_1"/>
    <property type="match status" value="1"/>
</dbReference>
<dbReference type="InterPro" id="IPR024072">
    <property type="entry name" value="DHFR-like_dom_sf"/>
</dbReference>
<dbReference type="PANTHER" id="PTHR48069:SF3">
    <property type="entry name" value="DIHYDROFOLATE REDUCTASE"/>
    <property type="match status" value="1"/>
</dbReference>
<evidence type="ECO:0000256" key="7">
    <source>
        <dbReference type="PIRNR" id="PIRNR000194"/>
    </source>
</evidence>
<dbReference type="PIRSF" id="PIRSF000194">
    <property type="entry name" value="DHFR"/>
    <property type="match status" value="1"/>
</dbReference>
<evidence type="ECO:0000256" key="8">
    <source>
        <dbReference type="RuleBase" id="RU004474"/>
    </source>
</evidence>
<dbReference type="Gene3D" id="3.40.430.10">
    <property type="entry name" value="Dihydrofolate Reductase, subunit A"/>
    <property type="match status" value="1"/>
</dbReference>
<dbReference type="PRINTS" id="PR00070">
    <property type="entry name" value="DHFR"/>
</dbReference>
<evidence type="ECO:0000256" key="2">
    <source>
        <dbReference type="ARBA" id="ARBA00009539"/>
    </source>
</evidence>
<evidence type="ECO:0000313" key="10">
    <source>
        <dbReference type="EMBL" id="MBD9699655.1"/>
    </source>
</evidence>
<keyword evidence="4 7" id="KW-0554">One-carbon metabolism</keyword>
<evidence type="ECO:0000256" key="5">
    <source>
        <dbReference type="ARBA" id="ARBA00022857"/>
    </source>
</evidence>
<evidence type="ECO:0000256" key="4">
    <source>
        <dbReference type="ARBA" id="ARBA00022563"/>
    </source>
</evidence>
<feature type="domain" description="DHFR" evidence="9">
    <location>
        <begin position="1"/>
        <end position="159"/>
    </location>
</feature>
<evidence type="ECO:0000256" key="3">
    <source>
        <dbReference type="ARBA" id="ARBA00012856"/>
    </source>
</evidence>
<comment type="function">
    <text evidence="7">Key enzyme in folate metabolism. Catalyzes an essential reaction for de novo glycine and purine synthesis, and for DNA precursor synthesis.</text>
</comment>
<evidence type="ECO:0000313" key="11">
    <source>
        <dbReference type="Proteomes" id="UP000642107"/>
    </source>
</evidence>
<protein>
    <recommendedName>
        <fullName evidence="3 7">Dihydrofolate reductase</fullName>
        <ecNumber evidence="3 7">1.5.1.3</ecNumber>
    </recommendedName>
</protein>
<comment type="catalytic activity">
    <reaction evidence="7">
        <text>(6S)-5,6,7,8-tetrahydrofolate + NADP(+) = 7,8-dihydrofolate + NADPH + H(+)</text>
        <dbReference type="Rhea" id="RHEA:15009"/>
        <dbReference type="ChEBI" id="CHEBI:15378"/>
        <dbReference type="ChEBI" id="CHEBI:57451"/>
        <dbReference type="ChEBI" id="CHEBI:57453"/>
        <dbReference type="ChEBI" id="CHEBI:57783"/>
        <dbReference type="ChEBI" id="CHEBI:58349"/>
        <dbReference type="EC" id="1.5.1.3"/>
    </reaction>
</comment>
<keyword evidence="5 7" id="KW-0521">NADP</keyword>
<name>A0ABR9DUG6_9MICO</name>
<evidence type="ECO:0000256" key="6">
    <source>
        <dbReference type="ARBA" id="ARBA00023002"/>
    </source>
</evidence>
<dbReference type="Proteomes" id="UP000642107">
    <property type="component" value="Unassembled WGS sequence"/>
</dbReference>
<dbReference type="EMBL" id="JACZDF010000004">
    <property type="protein sequence ID" value="MBD9699655.1"/>
    <property type="molecule type" value="Genomic_DNA"/>
</dbReference>
<evidence type="ECO:0000256" key="1">
    <source>
        <dbReference type="ARBA" id="ARBA00004903"/>
    </source>
</evidence>
<gene>
    <name evidence="10" type="ORF">IGS67_09165</name>
</gene>
<sequence length="162" mass="17663">MIWAQDSSGGIGMGGTLPWHLPEDLAFFREQTRGHAVVMGRKQWESLPERVRPLPGRRNIVLTRDASYEAPGAETVRSLADALARVAGERAWIIGGGQVYAQAIDDADELVVTTIDGDYDVDVHAPVIGEDWTLVAREPGAGWTTAANGMRYAVERYERTGG</sequence>
<dbReference type="InterPro" id="IPR017925">
    <property type="entry name" value="DHFR_CS"/>
</dbReference>
<accession>A0ABR9DUG6</accession>
<dbReference type="EC" id="1.5.1.3" evidence="3 7"/>
<dbReference type="PANTHER" id="PTHR48069">
    <property type="entry name" value="DIHYDROFOLATE REDUCTASE"/>
    <property type="match status" value="1"/>
</dbReference>
<dbReference type="PROSITE" id="PS51330">
    <property type="entry name" value="DHFR_2"/>
    <property type="match status" value="1"/>
</dbReference>
<organism evidence="10 11">
    <name type="scientific">Flavimobilis rhizosphaerae</name>
    <dbReference type="NCBI Taxonomy" id="2775421"/>
    <lineage>
        <taxon>Bacteria</taxon>
        <taxon>Bacillati</taxon>
        <taxon>Actinomycetota</taxon>
        <taxon>Actinomycetes</taxon>
        <taxon>Micrococcales</taxon>
        <taxon>Jonesiaceae</taxon>
        <taxon>Flavimobilis</taxon>
    </lineage>
</organism>
<reference evidence="10 11" key="1">
    <citation type="submission" date="2020-09" db="EMBL/GenBank/DDBJ databases">
        <title>Flavimobilis rhizosphaerae sp. nov., isolated from rhizosphere soil of Spartina alterniflora.</title>
        <authorList>
            <person name="Hanqin C."/>
        </authorList>
    </citation>
    <scope>NUCLEOTIDE SEQUENCE [LARGE SCALE GENOMIC DNA]</scope>
    <source>
        <strain evidence="10 11">GY 10621</strain>
    </source>
</reference>
<comment type="caution">
    <text evidence="10">The sequence shown here is derived from an EMBL/GenBank/DDBJ whole genome shotgun (WGS) entry which is preliminary data.</text>
</comment>
<dbReference type="PROSITE" id="PS00075">
    <property type="entry name" value="DHFR_1"/>
    <property type="match status" value="1"/>
</dbReference>
<comment type="similarity">
    <text evidence="2 7 8">Belongs to the dihydrofolate reductase family.</text>
</comment>
<comment type="pathway">
    <text evidence="1 7">Cofactor biosynthesis; tetrahydrofolate biosynthesis; 5,6,7,8-tetrahydrofolate from 7,8-dihydrofolate: step 1/1.</text>
</comment>
<dbReference type="CDD" id="cd00209">
    <property type="entry name" value="DHFR"/>
    <property type="match status" value="1"/>
</dbReference>